<dbReference type="EMBL" id="JH725163">
    <property type="protein sequence ID" value="EJP65682.1"/>
    <property type="molecule type" value="Genomic_DNA"/>
</dbReference>
<keyword evidence="5" id="KW-1185">Reference proteome</keyword>
<reference evidence="4 5" key="1">
    <citation type="journal article" date="2012" name="Sci. Rep.">
        <title>Genomic perspectives on the evolution of fungal entomopathogenicity in Beauveria bassiana.</title>
        <authorList>
            <person name="Xiao G."/>
            <person name="Ying S.H."/>
            <person name="Zheng P."/>
            <person name="Wang Z.L."/>
            <person name="Zhang S."/>
            <person name="Xie X.Q."/>
            <person name="Shang Y."/>
            <person name="St Leger R.J."/>
            <person name="Zhao G.P."/>
            <person name="Wang C."/>
            <person name="Feng M.G."/>
        </authorList>
    </citation>
    <scope>NUCLEOTIDE SEQUENCE [LARGE SCALE GENOMIC DNA]</scope>
    <source>
        <strain evidence="4 5">ARSEF 2860</strain>
    </source>
</reference>
<evidence type="ECO:0000259" key="3">
    <source>
        <dbReference type="Pfam" id="PF26335"/>
    </source>
</evidence>
<dbReference type="HOGENOM" id="CLU_019706_0_0_1"/>
<dbReference type="OrthoDB" id="6220758at2759"/>
<dbReference type="AlphaFoldDB" id="J4ULW1"/>
<dbReference type="InterPro" id="IPR001466">
    <property type="entry name" value="Beta-lactam-related"/>
</dbReference>
<dbReference type="InParanoid" id="J4ULW1"/>
<evidence type="ECO:0000256" key="1">
    <source>
        <dbReference type="SAM" id="SignalP"/>
    </source>
</evidence>
<dbReference type="Proteomes" id="UP000002762">
    <property type="component" value="Unassembled WGS sequence"/>
</dbReference>
<accession>J4ULW1</accession>
<dbReference type="Pfam" id="PF26335">
    <property type="entry name" value="ARB_00930_C"/>
    <property type="match status" value="1"/>
</dbReference>
<dbReference type="InterPro" id="IPR051478">
    <property type="entry name" value="Beta-lactamase-like_AB/R"/>
</dbReference>
<dbReference type="RefSeq" id="XP_008598870.1">
    <property type="nucleotide sequence ID" value="XM_008600648.1"/>
</dbReference>
<evidence type="ECO:0000313" key="5">
    <source>
        <dbReference type="Proteomes" id="UP000002762"/>
    </source>
</evidence>
<dbReference type="InterPro" id="IPR058664">
    <property type="entry name" value="ARB_00930-like_C"/>
</dbReference>
<gene>
    <name evidence="4" type="ORF">BBA_05551</name>
</gene>
<dbReference type="SUPFAM" id="SSF56601">
    <property type="entry name" value="beta-lactamase/transpeptidase-like"/>
    <property type="match status" value="1"/>
</dbReference>
<sequence>MLSYQSILVTALLAWAPAIASAAPAAAGLLGPAFAAPTRLAAEPSIRAAAANVTALLDELFRTGTSPWGSLHAANDTALSVQVLSIDDDDGARIVDYHHSPGNLNVSAGSAARVDADTVYRIGSISKLFTAYALLVNQGRKWWDKPVSEILPELGGQREERGDGAQTRWGEVTVGALASQMGGVSAGYSTQDMASFPMFGAAAGLPPLKPDEMPKCSNDPSQPTCTREQFFRGYLKQHAVQAPCTTAIYSNAGYHLLGYVVEALTNLSFADALQRTVLDPLGLRHSGATLPAKKGTGVIPQGDSGWDLPMGDDVPTGGIYASTRDLGEFGRAILSHAQLSPLETRRWMKPHAHTALWSMSVGAPWEIIRTRSRTTTGHPVDLYTKSGDVGAYSSILILIPDYGVAVPILAAGSDSATAVGVAVERVVQGILPALETAARRQAATNLGGLYSTTGNSTLVLKAGGQDGMLIEKWVSNGVDTLAGLGMFAQSSGRTLRRLSLVPMGLEEKEKEKEAEEEEEDDGQRRRVYYRALIETTLDGVDEAVPRVNDLNDVAWNLLDAYQWGGIGIDEFVFMLGEDGKATAVRPRAMRETYMRR</sequence>
<feature type="domain" description="Beta-lactamase-like ARB-00930-like C-terminal" evidence="3">
    <location>
        <begin position="438"/>
        <end position="595"/>
    </location>
</feature>
<feature type="signal peptide" evidence="1">
    <location>
        <begin position="1"/>
        <end position="22"/>
    </location>
</feature>
<proteinExistence type="predicted"/>
<dbReference type="InterPro" id="IPR012338">
    <property type="entry name" value="Beta-lactam/transpept-like"/>
</dbReference>
<organism evidence="4 5">
    <name type="scientific">Beauveria bassiana (strain ARSEF 2860)</name>
    <name type="common">White muscardine disease fungus</name>
    <name type="synonym">Tritirachium shiotae</name>
    <dbReference type="NCBI Taxonomy" id="655819"/>
    <lineage>
        <taxon>Eukaryota</taxon>
        <taxon>Fungi</taxon>
        <taxon>Dikarya</taxon>
        <taxon>Ascomycota</taxon>
        <taxon>Pezizomycotina</taxon>
        <taxon>Sordariomycetes</taxon>
        <taxon>Hypocreomycetidae</taxon>
        <taxon>Hypocreales</taxon>
        <taxon>Cordycipitaceae</taxon>
        <taxon>Beauveria</taxon>
    </lineage>
</organism>
<dbReference type="Pfam" id="PF00144">
    <property type="entry name" value="Beta-lactamase"/>
    <property type="match status" value="1"/>
</dbReference>
<dbReference type="PANTHER" id="PTHR22935">
    <property type="entry name" value="PENICILLIN-BINDING PROTEIN"/>
    <property type="match status" value="1"/>
</dbReference>
<protein>
    <submittedName>
        <fullName evidence="4">Beta-lactamase-type transpeptidase</fullName>
    </submittedName>
</protein>
<dbReference type="STRING" id="655819.J4ULW1"/>
<feature type="chain" id="PRO_5003782061" evidence="1">
    <location>
        <begin position="23"/>
        <end position="596"/>
    </location>
</feature>
<evidence type="ECO:0000259" key="2">
    <source>
        <dbReference type="Pfam" id="PF00144"/>
    </source>
</evidence>
<name>J4ULW1_BEAB2</name>
<keyword evidence="1" id="KW-0732">Signal</keyword>
<dbReference type="PANTHER" id="PTHR22935:SF97">
    <property type="entry name" value="BETA-LACTAMASE-RELATED DOMAIN-CONTAINING PROTEIN"/>
    <property type="match status" value="1"/>
</dbReference>
<feature type="domain" description="Beta-lactamase-related" evidence="2">
    <location>
        <begin position="109"/>
        <end position="416"/>
    </location>
</feature>
<dbReference type="Gene3D" id="3.40.710.10">
    <property type="entry name" value="DD-peptidase/beta-lactamase superfamily"/>
    <property type="match status" value="1"/>
</dbReference>
<dbReference type="GeneID" id="19888563"/>
<evidence type="ECO:0000313" key="4">
    <source>
        <dbReference type="EMBL" id="EJP65682.1"/>
    </source>
</evidence>